<accession>A0ACC2MZK6</accession>
<protein>
    <submittedName>
        <fullName evidence="1">Uncharacterized protein</fullName>
    </submittedName>
</protein>
<gene>
    <name evidence="1" type="ORF">QAD02_005885</name>
</gene>
<dbReference type="EMBL" id="CM056744">
    <property type="protein sequence ID" value="KAJ8664223.1"/>
    <property type="molecule type" value="Genomic_DNA"/>
</dbReference>
<proteinExistence type="predicted"/>
<dbReference type="Proteomes" id="UP001239111">
    <property type="component" value="Chromosome 4"/>
</dbReference>
<evidence type="ECO:0000313" key="2">
    <source>
        <dbReference type="Proteomes" id="UP001239111"/>
    </source>
</evidence>
<name>A0ACC2MZK6_9HYME</name>
<comment type="caution">
    <text evidence="1">The sequence shown here is derived from an EMBL/GenBank/DDBJ whole genome shotgun (WGS) entry which is preliminary data.</text>
</comment>
<organism evidence="1 2">
    <name type="scientific">Eretmocerus hayati</name>
    <dbReference type="NCBI Taxonomy" id="131215"/>
    <lineage>
        <taxon>Eukaryota</taxon>
        <taxon>Metazoa</taxon>
        <taxon>Ecdysozoa</taxon>
        <taxon>Arthropoda</taxon>
        <taxon>Hexapoda</taxon>
        <taxon>Insecta</taxon>
        <taxon>Pterygota</taxon>
        <taxon>Neoptera</taxon>
        <taxon>Endopterygota</taxon>
        <taxon>Hymenoptera</taxon>
        <taxon>Apocrita</taxon>
        <taxon>Proctotrupomorpha</taxon>
        <taxon>Chalcidoidea</taxon>
        <taxon>Aphelinidae</taxon>
        <taxon>Aphelininae</taxon>
        <taxon>Eretmocerus</taxon>
    </lineage>
</organism>
<evidence type="ECO:0000313" key="1">
    <source>
        <dbReference type="EMBL" id="KAJ8664223.1"/>
    </source>
</evidence>
<keyword evidence="2" id="KW-1185">Reference proteome</keyword>
<reference evidence="1" key="1">
    <citation type="submission" date="2023-04" db="EMBL/GenBank/DDBJ databases">
        <title>A chromosome-level genome assembly of the parasitoid wasp Eretmocerus hayati.</title>
        <authorList>
            <person name="Zhong Y."/>
            <person name="Liu S."/>
            <person name="Liu Y."/>
        </authorList>
    </citation>
    <scope>NUCLEOTIDE SEQUENCE</scope>
    <source>
        <strain evidence="1">ZJU_SS_LIU_2023</strain>
    </source>
</reference>
<sequence length="113" mass="12997">MLHEVINKLGISHEESKDRMLSWREIQDRKVIATKLPSAIKKLQSLDSCVSYNMRKKMAMADITSDLILDAYRAQGLKGLVGLLGKDENGKVRVTKDSEVIRKLFQYLQEKYK</sequence>